<keyword evidence="16" id="KW-1185">Reference proteome</keyword>
<dbReference type="SUPFAM" id="SSF56112">
    <property type="entry name" value="Protein kinase-like (PK-like)"/>
    <property type="match status" value="1"/>
</dbReference>
<sequence>MEASHGRALSSNVSEIEEEAPAMEEEDVIYVAVPAEYKAGKSAFFWAIQNTSRDQPIVLAHVHTPAQLIPMRMPPSLPLACGLILEFTLQCYVFLKGFLPLDLGSVGGKFPASSLKQQQVNAYRMLEKEKMNKSLNDYITISSQLKRKVEKVVIEMDDIAKGLVELIERHRITKLVMGAAADKHYSKKMKEIKSKTAISVKQRANPSCKIWFVCKEKLICTSEPSSDASRILQSPMTSRSSTYSQCELLRSPDSFSRQNESFNWHGSHIQDLPVHASTDSNGGRNVAALSSPLPVEPPIPQSRVSMGGSPSDPWAGISRSSQSSCRSSSTNYEEISNFSMLSFTNYEEAEAGSVILTSVHDSEKDLPSAPSHHYLEDLGSDGVVYNKLQEAMKEAENLKNEAYEESCKRRKAELNAVLAFQKAKASENLYTKEVRLRKEMEEALAREKLEVENLKSQHYEISKRLQNAIEQKLELELKIAESEHVAKEYERKLTEAHHLLCSLQSDYDLLQQERDKVVKEAEELLQKRKQTSSISGAFSLEFSSLELMQATENFSNSLKIGEGGFGCVYKGFIRNTAVAIKLLHQQSMQGQSEFHQEVTVLSRVRHPNLVTLIGACPEIFALVYEFLPNGSLEDCLAYTNSTAPLTWQVRTRIIVEICSALIFLHSNNPHPVVHGDLKPDNILLDANFVSKIGDFGICRFLKQSNTSTTLCCQTNPKGTFLYMDPEYFLTGELTPQSDVYAFGIIILRLLTGKSPLRIARDVQEAVDNGDLHAIIDKSAGNWPFVQANQLAHLGLRCSEMSRKNRPDLTQEVWRIVEPMVKAASLSVSSLSLRSFSCDNSRIPSYFICPIFQETMNDPHIAADGFTYEAEAIKGWIDSGHNTSPMTNLKLPNCELIPNHALRSAIQEWLQQQQQQI</sequence>
<accession>A0A4S8JTZ2</accession>
<feature type="region of interest" description="Disordered" evidence="12">
    <location>
        <begin position="1"/>
        <end position="20"/>
    </location>
</feature>
<evidence type="ECO:0000256" key="6">
    <source>
        <dbReference type="ARBA" id="ARBA00022741"/>
    </source>
</evidence>
<dbReference type="GO" id="GO:0016567">
    <property type="term" value="P:protein ubiquitination"/>
    <property type="evidence" value="ECO:0007669"/>
    <property type="project" value="UniProtKB-UniPathway"/>
</dbReference>
<keyword evidence="8" id="KW-0833">Ubl conjugation pathway</keyword>
<dbReference type="GO" id="GO:0061630">
    <property type="term" value="F:ubiquitin protein ligase activity"/>
    <property type="evidence" value="ECO:0007669"/>
    <property type="project" value="UniProtKB-EC"/>
</dbReference>
<dbReference type="InterPro" id="IPR003613">
    <property type="entry name" value="Ubox_domain"/>
</dbReference>
<protein>
    <recommendedName>
        <fullName evidence="3">RING-type E3 ubiquitin transferase</fullName>
        <ecNumber evidence="3">2.3.2.27</ecNumber>
    </recommendedName>
</protein>
<keyword evidence="9 10" id="KW-0067">ATP-binding</keyword>
<dbReference type="InterPro" id="IPR017441">
    <property type="entry name" value="Protein_kinase_ATP_BS"/>
</dbReference>
<dbReference type="Gene3D" id="1.10.510.10">
    <property type="entry name" value="Transferase(Phosphotransferase) domain 1"/>
    <property type="match status" value="1"/>
</dbReference>
<evidence type="ECO:0000256" key="5">
    <source>
        <dbReference type="ARBA" id="ARBA00022679"/>
    </source>
</evidence>
<dbReference type="InterPro" id="IPR051348">
    <property type="entry name" value="U-box_ubiquitin_ligases"/>
</dbReference>
<evidence type="ECO:0000256" key="3">
    <source>
        <dbReference type="ARBA" id="ARBA00012483"/>
    </source>
</evidence>
<dbReference type="CDD" id="cd01989">
    <property type="entry name" value="USP_STK_Ubox_N"/>
    <property type="match status" value="1"/>
</dbReference>
<dbReference type="Pfam" id="PF04564">
    <property type="entry name" value="U-box"/>
    <property type="match status" value="1"/>
</dbReference>
<dbReference type="EMBL" id="PYDT01000003">
    <property type="protein sequence ID" value="THU65617.1"/>
    <property type="molecule type" value="Genomic_DNA"/>
</dbReference>
<keyword evidence="11" id="KW-0175">Coiled coil</keyword>
<dbReference type="PROSITE" id="PS00108">
    <property type="entry name" value="PROTEIN_KINASE_ST"/>
    <property type="match status" value="1"/>
</dbReference>
<dbReference type="PROSITE" id="PS51698">
    <property type="entry name" value="U_BOX"/>
    <property type="match status" value="1"/>
</dbReference>
<dbReference type="SMART" id="SM00220">
    <property type="entry name" value="S_TKc"/>
    <property type="match status" value="1"/>
</dbReference>
<evidence type="ECO:0000256" key="4">
    <source>
        <dbReference type="ARBA" id="ARBA00022527"/>
    </source>
</evidence>
<dbReference type="InterPro" id="IPR008271">
    <property type="entry name" value="Ser/Thr_kinase_AS"/>
</dbReference>
<dbReference type="PANTHER" id="PTHR45647:SF100">
    <property type="entry name" value="U-BOX DOMAIN-CONTAINING PROTEIN 33"/>
    <property type="match status" value="1"/>
</dbReference>
<dbReference type="AlphaFoldDB" id="A0A4S8JTZ2"/>
<evidence type="ECO:0000313" key="16">
    <source>
        <dbReference type="Proteomes" id="UP000317650"/>
    </source>
</evidence>
<feature type="domain" description="U-box" evidence="14">
    <location>
        <begin position="841"/>
        <end position="915"/>
    </location>
</feature>
<evidence type="ECO:0000256" key="8">
    <source>
        <dbReference type="ARBA" id="ARBA00022786"/>
    </source>
</evidence>
<feature type="binding site" evidence="10">
    <location>
        <position position="581"/>
    </location>
    <ligand>
        <name>ATP</name>
        <dbReference type="ChEBI" id="CHEBI:30616"/>
    </ligand>
</feature>
<dbReference type="UniPathway" id="UPA00143"/>
<dbReference type="Gene3D" id="3.30.200.20">
    <property type="entry name" value="Phosphorylase Kinase, domain 1"/>
    <property type="match status" value="1"/>
</dbReference>
<dbReference type="STRING" id="52838.A0A4S8JTZ2"/>
<dbReference type="PROSITE" id="PS00107">
    <property type="entry name" value="PROTEIN_KINASE_ATP"/>
    <property type="match status" value="1"/>
</dbReference>
<comment type="caution">
    <text evidence="15">The sequence shown here is derived from an EMBL/GenBank/DDBJ whole genome shotgun (WGS) entry which is preliminary data.</text>
</comment>
<dbReference type="SMART" id="SM00504">
    <property type="entry name" value="Ubox"/>
    <property type="match status" value="1"/>
</dbReference>
<dbReference type="InterPro" id="IPR000719">
    <property type="entry name" value="Prot_kinase_dom"/>
</dbReference>
<dbReference type="Pfam" id="PF07714">
    <property type="entry name" value="PK_Tyr_Ser-Thr"/>
    <property type="match status" value="1"/>
</dbReference>
<dbReference type="PROSITE" id="PS50011">
    <property type="entry name" value="PROTEIN_KINASE_DOM"/>
    <property type="match status" value="1"/>
</dbReference>
<name>A0A4S8JTZ2_MUSBA</name>
<keyword evidence="4" id="KW-0723">Serine/threonine-protein kinase</keyword>
<evidence type="ECO:0000256" key="10">
    <source>
        <dbReference type="PROSITE-ProRule" id="PRU10141"/>
    </source>
</evidence>
<evidence type="ECO:0000256" key="11">
    <source>
        <dbReference type="SAM" id="Coils"/>
    </source>
</evidence>
<dbReference type="InterPro" id="IPR011009">
    <property type="entry name" value="Kinase-like_dom_sf"/>
</dbReference>
<comment type="catalytic activity">
    <reaction evidence="1">
        <text>S-ubiquitinyl-[E2 ubiquitin-conjugating enzyme]-L-cysteine + [acceptor protein]-L-lysine = [E2 ubiquitin-conjugating enzyme]-L-cysteine + N(6)-ubiquitinyl-[acceptor protein]-L-lysine.</text>
        <dbReference type="EC" id="2.3.2.27"/>
    </reaction>
</comment>
<evidence type="ECO:0000256" key="1">
    <source>
        <dbReference type="ARBA" id="ARBA00000900"/>
    </source>
</evidence>
<dbReference type="InterPro" id="IPR013083">
    <property type="entry name" value="Znf_RING/FYVE/PHD"/>
</dbReference>
<dbReference type="CDD" id="cd16655">
    <property type="entry name" value="RING-Ubox_WDSUB1-like"/>
    <property type="match status" value="1"/>
</dbReference>
<evidence type="ECO:0000256" key="2">
    <source>
        <dbReference type="ARBA" id="ARBA00004906"/>
    </source>
</evidence>
<keyword evidence="5" id="KW-0808">Transferase</keyword>
<feature type="compositionally biased region" description="Low complexity" evidence="12">
    <location>
        <begin position="318"/>
        <end position="328"/>
    </location>
</feature>
<dbReference type="EC" id="2.3.2.27" evidence="3"/>
<feature type="coiled-coil region" evidence="11">
    <location>
        <begin position="437"/>
        <end position="530"/>
    </location>
</feature>
<dbReference type="Proteomes" id="UP000317650">
    <property type="component" value="Chromosome 5"/>
</dbReference>
<keyword evidence="6 10" id="KW-0547">Nucleotide-binding</keyword>
<gene>
    <name evidence="15" type="ORF">C4D60_Mb05t05520</name>
</gene>
<evidence type="ECO:0000259" key="14">
    <source>
        <dbReference type="PROSITE" id="PS51698"/>
    </source>
</evidence>
<dbReference type="GO" id="GO:0005524">
    <property type="term" value="F:ATP binding"/>
    <property type="evidence" value="ECO:0007669"/>
    <property type="project" value="UniProtKB-UniRule"/>
</dbReference>
<feature type="domain" description="Protein kinase" evidence="13">
    <location>
        <begin position="554"/>
        <end position="820"/>
    </location>
</feature>
<dbReference type="InterPro" id="IPR001245">
    <property type="entry name" value="Ser-Thr/Tyr_kinase_cat_dom"/>
</dbReference>
<evidence type="ECO:0000313" key="15">
    <source>
        <dbReference type="EMBL" id="THU65617.1"/>
    </source>
</evidence>
<organism evidence="15 16">
    <name type="scientific">Musa balbisiana</name>
    <name type="common">Banana</name>
    <dbReference type="NCBI Taxonomy" id="52838"/>
    <lineage>
        <taxon>Eukaryota</taxon>
        <taxon>Viridiplantae</taxon>
        <taxon>Streptophyta</taxon>
        <taxon>Embryophyta</taxon>
        <taxon>Tracheophyta</taxon>
        <taxon>Spermatophyta</taxon>
        <taxon>Magnoliopsida</taxon>
        <taxon>Liliopsida</taxon>
        <taxon>Zingiberales</taxon>
        <taxon>Musaceae</taxon>
        <taxon>Musa</taxon>
    </lineage>
</organism>
<proteinExistence type="predicted"/>
<reference evidence="15 16" key="1">
    <citation type="journal article" date="2019" name="Nat. Plants">
        <title>Genome sequencing of Musa balbisiana reveals subgenome evolution and function divergence in polyploid bananas.</title>
        <authorList>
            <person name="Yao X."/>
        </authorList>
    </citation>
    <scope>NUCLEOTIDE SEQUENCE [LARGE SCALE GENOMIC DNA]</scope>
    <source>
        <strain evidence="16">cv. DH-PKW</strain>
        <tissue evidence="15">Leaves</tissue>
    </source>
</reference>
<feature type="region of interest" description="Disordered" evidence="12">
    <location>
        <begin position="273"/>
        <end position="328"/>
    </location>
</feature>
<evidence type="ECO:0000256" key="9">
    <source>
        <dbReference type="ARBA" id="ARBA00022840"/>
    </source>
</evidence>
<evidence type="ECO:0000256" key="12">
    <source>
        <dbReference type="SAM" id="MobiDB-lite"/>
    </source>
</evidence>
<dbReference type="FunFam" id="3.30.200.20:FF:000039">
    <property type="entry name" value="receptor-like protein kinase FERONIA"/>
    <property type="match status" value="1"/>
</dbReference>
<keyword evidence="7" id="KW-0418">Kinase</keyword>
<dbReference type="GO" id="GO:0004674">
    <property type="term" value="F:protein serine/threonine kinase activity"/>
    <property type="evidence" value="ECO:0007669"/>
    <property type="project" value="UniProtKB-KW"/>
</dbReference>
<dbReference type="Gene3D" id="3.30.40.10">
    <property type="entry name" value="Zinc/RING finger domain, C3HC4 (zinc finger)"/>
    <property type="match status" value="1"/>
</dbReference>
<dbReference type="SUPFAM" id="SSF57850">
    <property type="entry name" value="RING/U-box"/>
    <property type="match status" value="1"/>
</dbReference>
<dbReference type="PANTHER" id="PTHR45647">
    <property type="entry name" value="OS02G0152300 PROTEIN"/>
    <property type="match status" value="1"/>
</dbReference>
<evidence type="ECO:0000259" key="13">
    <source>
        <dbReference type="PROSITE" id="PS50011"/>
    </source>
</evidence>
<evidence type="ECO:0000256" key="7">
    <source>
        <dbReference type="ARBA" id="ARBA00022777"/>
    </source>
</evidence>
<comment type="pathway">
    <text evidence="2">Protein modification; protein ubiquitination.</text>
</comment>